<accession>A0A427XQ23</accession>
<feature type="region of interest" description="Disordered" evidence="5">
    <location>
        <begin position="368"/>
        <end position="477"/>
    </location>
</feature>
<keyword evidence="4" id="KW-0175">Coiled coil</keyword>
<feature type="compositionally biased region" description="Polar residues" evidence="5">
    <location>
        <begin position="560"/>
        <end position="570"/>
    </location>
</feature>
<organism evidence="7 8">
    <name type="scientific">Apiotrichum porosum</name>
    <dbReference type="NCBI Taxonomy" id="105984"/>
    <lineage>
        <taxon>Eukaryota</taxon>
        <taxon>Fungi</taxon>
        <taxon>Dikarya</taxon>
        <taxon>Basidiomycota</taxon>
        <taxon>Agaricomycotina</taxon>
        <taxon>Tremellomycetes</taxon>
        <taxon>Trichosporonales</taxon>
        <taxon>Trichosporonaceae</taxon>
        <taxon>Apiotrichum</taxon>
    </lineage>
</organism>
<feature type="compositionally biased region" description="Polar residues" evidence="5">
    <location>
        <begin position="293"/>
        <end position="307"/>
    </location>
</feature>
<feature type="compositionally biased region" description="Basic and acidic residues" evidence="5">
    <location>
        <begin position="781"/>
        <end position="808"/>
    </location>
</feature>
<name>A0A427XQ23_9TREE</name>
<dbReference type="InterPro" id="IPR033316">
    <property type="entry name" value="RBBP8-like"/>
</dbReference>
<dbReference type="PANTHER" id="PTHR15107:SF0">
    <property type="entry name" value="DNA ENDONUCLEASE ACTIVATOR CTP1 C-TERMINAL DOMAIN-CONTAINING PROTEIN"/>
    <property type="match status" value="1"/>
</dbReference>
<evidence type="ECO:0000256" key="5">
    <source>
        <dbReference type="SAM" id="MobiDB-lite"/>
    </source>
</evidence>
<feature type="compositionally biased region" description="Polar residues" evidence="5">
    <location>
        <begin position="614"/>
        <end position="639"/>
    </location>
</feature>
<feature type="compositionally biased region" description="Polar residues" evidence="5">
    <location>
        <begin position="386"/>
        <end position="411"/>
    </location>
</feature>
<evidence type="ECO:0000259" key="6">
    <source>
        <dbReference type="Pfam" id="PF08573"/>
    </source>
</evidence>
<dbReference type="PANTHER" id="PTHR15107">
    <property type="entry name" value="RETINOBLASTOMA BINDING PROTEIN 8"/>
    <property type="match status" value="1"/>
</dbReference>
<dbReference type="STRING" id="105984.A0A427XQ23"/>
<feature type="coiled-coil region" evidence="4">
    <location>
        <begin position="34"/>
        <end position="96"/>
    </location>
</feature>
<dbReference type="EMBL" id="RSCE01000007">
    <property type="protein sequence ID" value="RSH80954.1"/>
    <property type="molecule type" value="Genomic_DNA"/>
</dbReference>
<feature type="region of interest" description="Disordered" evidence="5">
    <location>
        <begin position="549"/>
        <end position="656"/>
    </location>
</feature>
<keyword evidence="8" id="KW-1185">Reference proteome</keyword>
<dbReference type="OrthoDB" id="5801062at2759"/>
<evidence type="ECO:0000256" key="4">
    <source>
        <dbReference type="SAM" id="Coils"/>
    </source>
</evidence>
<reference evidence="7 8" key="1">
    <citation type="submission" date="2018-11" db="EMBL/GenBank/DDBJ databases">
        <title>Genome sequence of Apiotrichum porosum DSM 27194.</title>
        <authorList>
            <person name="Aliyu H."/>
            <person name="Gorte O."/>
            <person name="Ochsenreither K."/>
        </authorList>
    </citation>
    <scope>NUCLEOTIDE SEQUENCE [LARGE SCALE GENOMIC DNA]</scope>
    <source>
        <strain evidence="7 8">DSM 27194</strain>
    </source>
</reference>
<protein>
    <recommendedName>
        <fullName evidence="6">DNA endonuclease activator Ctp1 C-terminal domain-containing protein</fullName>
    </recommendedName>
</protein>
<dbReference type="RefSeq" id="XP_028475673.1">
    <property type="nucleotide sequence ID" value="XM_028623699.1"/>
</dbReference>
<dbReference type="GO" id="GO:0010792">
    <property type="term" value="P:DNA double-strand break processing involved in repair via single-strand annealing"/>
    <property type="evidence" value="ECO:0007669"/>
    <property type="project" value="TreeGrafter"/>
</dbReference>
<evidence type="ECO:0000256" key="2">
    <source>
        <dbReference type="ARBA" id="ARBA00022763"/>
    </source>
</evidence>
<dbReference type="Pfam" id="PF08573">
    <property type="entry name" value="SAE2"/>
    <property type="match status" value="1"/>
</dbReference>
<dbReference type="GeneID" id="39592926"/>
<evidence type="ECO:0000256" key="1">
    <source>
        <dbReference type="ARBA" id="ARBA00004123"/>
    </source>
</evidence>
<comment type="caution">
    <text evidence="7">The sequence shown here is derived from an EMBL/GenBank/DDBJ whole genome shotgun (WGS) entry which is preliminary data.</text>
</comment>
<keyword evidence="3" id="KW-0539">Nucleus</keyword>
<dbReference type="Proteomes" id="UP000279236">
    <property type="component" value="Unassembled WGS sequence"/>
</dbReference>
<feature type="region of interest" description="Disordered" evidence="5">
    <location>
        <begin position="292"/>
        <end position="311"/>
    </location>
</feature>
<feature type="region of interest" description="Disordered" evidence="5">
    <location>
        <begin position="756"/>
        <end position="856"/>
    </location>
</feature>
<evidence type="ECO:0000256" key="3">
    <source>
        <dbReference type="ARBA" id="ARBA00023242"/>
    </source>
</evidence>
<proteinExistence type="predicted"/>
<dbReference type="AlphaFoldDB" id="A0A427XQ23"/>
<gene>
    <name evidence="7" type="ORF">EHS24_008383</name>
</gene>
<keyword evidence="2" id="KW-0227">DNA damage</keyword>
<feature type="domain" description="DNA endonuclease activator Ctp1 C-terminal" evidence="6">
    <location>
        <begin position="720"/>
        <end position="826"/>
    </location>
</feature>
<evidence type="ECO:0000313" key="7">
    <source>
        <dbReference type="EMBL" id="RSH80954.1"/>
    </source>
</evidence>
<evidence type="ECO:0000313" key="8">
    <source>
        <dbReference type="Proteomes" id="UP000279236"/>
    </source>
</evidence>
<sequence length="856" mass="95775">MSDPLEHTAAPEQESIGSGVERRIKQFGDFQQQMADFGDDLANLKAACDNLKRERSSLIQECAARNGDKETLAAQVNKLKNERDALQLEYAGLVEDERFWRTADAAATTELEQNGRVTRQLWVQTEKVAELQRKLTDIDSVHKDELEAERVIASSLRERIGRLERSLRDRSPEKDARRSERESSEKALAHEVAVLKAELDRFTSLFQDTRDSLDAESKRRLSSDTRADTLAEQLHRAREEILDLKLAAAQQGSSHNELLERIKSELDAKAAAEREKLNAQLQAVIAERDQLKSEMSPNVATPRTPTKTPAIDSLTSHKSEVFTPSSTSLAKRYAHLEEQHRKLKAEYDRMKNRYRQDVQHWKEYRAVQQARDEIKQRRREERKTYTAAQSHASSSRPSTPVLSQHSNTSVALDTPGNKKQPDTTPRAPKTEVAATTNLGTLVPETVLPEPPTPHAPTRAKSALPPAFPPPRPESSPHMVTRVDEDVVMEELRPAPRPTRGVSAPERPSEALARGKALSLAKATSTPMRIPAASTSTPLVTNTARRLAGQSTRVTPWLGGKSSTGRPSTTPLRRRDSFGSDEEVEAEPSPARATAVKTPLVRDRTGAGDLRRTMLQRTVTHVDSPAGDTSINHPSTSSESLLDPSTPGSTSRKRALDLEGLSPAERALERKKLARLSTSEKRELYASYKGNGRYLAPEDLQRTATDEYEIDPAKNGGVSHQYHDVVRNREERKKMHGGDCECCKDYYEAVGPLPRFNQGPAWKSPTSPSKNGDCDEDADADADARTTRTPHRDLEDHQNRVSRHRETWRKPPTPPGFWRIGFPSTQEADRENAEADEMNARRDAEVRREAAKWRKKA</sequence>
<feature type="compositionally biased region" description="Basic and acidic residues" evidence="5">
    <location>
        <begin position="826"/>
        <end position="856"/>
    </location>
</feature>
<feature type="compositionally biased region" description="Basic and acidic residues" evidence="5">
    <location>
        <begin position="599"/>
        <end position="611"/>
    </location>
</feature>
<comment type="subcellular location">
    <subcellularLocation>
        <location evidence="1">Nucleus</location>
    </subcellularLocation>
</comment>
<dbReference type="GO" id="GO:0003684">
    <property type="term" value="F:damaged DNA binding"/>
    <property type="evidence" value="ECO:0007669"/>
    <property type="project" value="TreeGrafter"/>
</dbReference>
<dbReference type="GO" id="GO:0005634">
    <property type="term" value="C:nucleus"/>
    <property type="evidence" value="ECO:0007669"/>
    <property type="project" value="UniProtKB-SubCell"/>
</dbReference>
<dbReference type="InterPro" id="IPR013882">
    <property type="entry name" value="Ctp1_C"/>
</dbReference>
<feature type="compositionally biased region" description="Basic and acidic residues" evidence="5">
    <location>
        <begin position="368"/>
        <end position="384"/>
    </location>
</feature>